<evidence type="ECO:0000256" key="3">
    <source>
        <dbReference type="ARBA" id="ARBA00022723"/>
    </source>
</evidence>
<keyword evidence="12" id="KW-1185">Reference proteome</keyword>
<evidence type="ECO:0000256" key="1">
    <source>
        <dbReference type="ARBA" id="ARBA00004141"/>
    </source>
</evidence>
<dbReference type="GO" id="GO:0016020">
    <property type="term" value="C:membrane"/>
    <property type="evidence" value="ECO:0007669"/>
    <property type="project" value="UniProtKB-SubCell"/>
</dbReference>
<dbReference type="PANTHER" id="PTHR46283">
    <property type="entry name" value="E3 UBIQUITIN-PROTEIN LIGASE MARCH5"/>
    <property type="match status" value="1"/>
</dbReference>
<dbReference type="STRING" id="599839.J4H506"/>
<evidence type="ECO:0000256" key="4">
    <source>
        <dbReference type="ARBA" id="ARBA00022771"/>
    </source>
</evidence>
<name>J4H506_9APHY</name>
<dbReference type="GO" id="GO:0008270">
    <property type="term" value="F:zinc ion binding"/>
    <property type="evidence" value="ECO:0007669"/>
    <property type="project" value="UniProtKB-KW"/>
</dbReference>
<evidence type="ECO:0000313" key="11">
    <source>
        <dbReference type="EMBL" id="CCM05904.1"/>
    </source>
</evidence>
<evidence type="ECO:0000256" key="8">
    <source>
        <dbReference type="SAM" id="MobiDB-lite"/>
    </source>
</evidence>
<dbReference type="SMART" id="SM00744">
    <property type="entry name" value="RINGv"/>
    <property type="match status" value="1"/>
</dbReference>
<comment type="subcellular location">
    <subcellularLocation>
        <location evidence="1">Membrane</location>
        <topology evidence="1">Multi-pass membrane protein</topology>
    </subcellularLocation>
</comment>
<dbReference type="SUPFAM" id="SSF57850">
    <property type="entry name" value="RING/U-box"/>
    <property type="match status" value="1"/>
</dbReference>
<feature type="transmembrane region" description="Helical" evidence="9">
    <location>
        <begin position="110"/>
        <end position="136"/>
    </location>
</feature>
<accession>J4H506</accession>
<evidence type="ECO:0000256" key="2">
    <source>
        <dbReference type="ARBA" id="ARBA00022692"/>
    </source>
</evidence>
<evidence type="ECO:0000256" key="7">
    <source>
        <dbReference type="ARBA" id="ARBA00023136"/>
    </source>
</evidence>
<dbReference type="HOGENOM" id="CLU_547413_0_0_1"/>
<reference evidence="11 12" key="1">
    <citation type="journal article" date="2012" name="Appl. Environ. Microbiol.">
        <title>Short-read sequencing for genomic analysis of the brown rot fungus Fibroporia radiculosa.</title>
        <authorList>
            <person name="Tang J.D."/>
            <person name="Perkins A.D."/>
            <person name="Sonstegard T.S."/>
            <person name="Schroeder S.G."/>
            <person name="Burgess S.C."/>
            <person name="Diehl S.V."/>
        </authorList>
    </citation>
    <scope>NUCLEOTIDE SEQUENCE [LARGE SCALE GENOMIC DNA]</scope>
    <source>
        <strain evidence="11 12">TFFH 294</strain>
    </source>
</reference>
<feature type="compositionally biased region" description="Low complexity" evidence="8">
    <location>
        <begin position="300"/>
        <end position="321"/>
    </location>
</feature>
<dbReference type="Proteomes" id="UP000006352">
    <property type="component" value="Unassembled WGS sequence"/>
</dbReference>
<dbReference type="RefSeq" id="XP_012185187.1">
    <property type="nucleotide sequence ID" value="XM_012329797.1"/>
</dbReference>
<feature type="transmembrane region" description="Helical" evidence="9">
    <location>
        <begin position="346"/>
        <end position="368"/>
    </location>
</feature>
<feature type="domain" description="RING-CH-type" evidence="10">
    <location>
        <begin position="12"/>
        <end position="84"/>
    </location>
</feature>
<feature type="region of interest" description="Disordered" evidence="8">
    <location>
        <begin position="290"/>
        <end position="327"/>
    </location>
</feature>
<dbReference type="Gene3D" id="3.30.40.10">
    <property type="entry name" value="Zinc/RING finger domain, C3HC4 (zinc finger)"/>
    <property type="match status" value="1"/>
</dbReference>
<keyword evidence="2 9" id="KW-0812">Transmembrane</keyword>
<dbReference type="OrthoDB" id="5817083at2759"/>
<sequence length="491" mass="54857">MSLQTDVRIPTVDDLRVKLCFICREEERFDNIEEPQRAWTHPCSCTLVAHESCLLQWIKAAQQDASRAKNALKCPQCGSSYELESDNPFILRLLDNVNTSLSIVGKIVSAAGLVGIVISFGFGIYIVCTSYGAYAVREFLGRDMYNLLLTDDPSNWPWHAYINLPMIPFSLIFSRSRFFDILPVVPLFLAWPSSPPVSSVEGFMNSRWNRVGNRSATYPSAPLLTWPPSPIVVTVLFPVLTGFYRRAFAKLKHWLMDTEPGPHRPLREVIWDLGGDGPVPLRARVGVNIEPAPEQRRVNAGQQRVPQGQQGQGQEQAGDAQADADADNDDPAIVAERTLRITNASLGRFIGGALVMPAISNYMGAILLRLSKHSDILRRFLAIRTPLRGVPVPLGGWVDTQPWSDMSYVKQLGMGLRVALNLVCGGTRTWHEADPVWWRNSIGLGIFIVAKDCIKLLHLYLAKRELETRRVKSRSFAGVDFKELDLITPVK</sequence>
<evidence type="ECO:0000256" key="6">
    <source>
        <dbReference type="ARBA" id="ARBA00022989"/>
    </source>
</evidence>
<dbReference type="InterPro" id="IPR011016">
    <property type="entry name" value="Znf_RING-CH"/>
</dbReference>
<keyword evidence="4" id="KW-0863">Zinc-finger</keyword>
<feature type="transmembrane region" description="Helical" evidence="9">
    <location>
        <begin position="224"/>
        <end position="244"/>
    </location>
</feature>
<dbReference type="EMBL" id="HE797213">
    <property type="protein sequence ID" value="CCM05904.1"/>
    <property type="molecule type" value="Genomic_DNA"/>
</dbReference>
<protein>
    <recommendedName>
        <fullName evidence="10">RING-CH-type domain-containing protein</fullName>
    </recommendedName>
</protein>
<keyword evidence="3" id="KW-0479">Metal-binding</keyword>
<evidence type="ECO:0000259" key="10">
    <source>
        <dbReference type="PROSITE" id="PS51292"/>
    </source>
</evidence>
<keyword evidence="7 9" id="KW-0472">Membrane</keyword>
<dbReference type="GeneID" id="24100815"/>
<proteinExistence type="predicted"/>
<dbReference type="InParanoid" id="J4H506"/>
<keyword evidence="5" id="KW-0862">Zinc</keyword>
<organism evidence="11 12">
    <name type="scientific">Fibroporia radiculosa</name>
    <dbReference type="NCBI Taxonomy" id="599839"/>
    <lineage>
        <taxon>Eukaryota</taxon>
        <taxon>Fungi</taxon>
        <taxon>Dikarya</taxon>
        <taxon>Basidiomycota</taxon>
        <taxon>Agaricomycotina</taxon>
        <taxon>Agaricomycetes</taxon>
        <taxon>Polyporales</taxon>
        <taxon>Fibroporiaceae</taxon>
        <taxon>Fibroporia</taxon>
    </lineage>
</organism>
<evidence type="ECO:0000256" key="5">
    <source>
        <dbReference type="ARBA" id="ARBA00022833"/>
    </source>
</evidence>
<dbReference type="PROSITE" id="PS51292">
    <property type="entry name" value="ZF_RING_CH"/>
    <property type="match status" value="1"/>
</dbReference>
<evidence type="ECO:0000313" key="12">
    <source>
        <dbReference type="Proteomes" id="UP000006352"/>
    </source>
</evidence>
<dbReference type="InterPro" id="IPR013083">
    <property type="entry name" value="Znf_RING/FYVE/PHD"/>
</dbReference>
<keyword evidence="6 9" id="KW-1133">Transmembrane helix</keyword>
<gene>
    <name evidence="11" type="ORF">FIBRA_08142</name>
</gene>
<dbReference type="AlphaFoldDB" id="J4H506"/>
<evidence type="ECO:0000256" key="9">
    <source>
        <dbReference type="SAM" id="Phobius"/>
    </source>
</evidence>